<evidence type="ECO:0000256" key="1">
    <source>
        <dbReference type="SAM" id="MobiDB-lite"/>
    </source>
</evidence>
<dbReference type="PANTHER" id="PTHR47481">
    <property type="match status" value="1"/>
</dbReference>
<dbReference type="AlphaFoldDB" id="A0A9W7LQN1"/>
<sequence>MPNNSADSPSDLSSSLSKVGKMFTNKKVNVVLDETNFLLWKQQVLLTVRSHRLERLLMGKLKPPPEMVPGENGDKVLNEDYEIFVAQDSALASWLLSTIDAPLLPQFVGAETAADVWNTVVQFFANKSTTCAMSLHCKLRSIRKGDESMRSYLTQIKEVSDALVACGSSISDMEQIATILNGLPIEYQPFMAVIIASKDPYTLDGVKSVLVDAEAQIKGFSAQLQLHISVNIARFQSGTPVQSSSAHRSGGQQQLSNGTQQFSGGNQQFSNSTQQFSGGQQQFSGGRHGARGRGRARLQCQLCGKLGHSVDRCWRCFDQSFAGVLAGGGDTIKDSISDHDSNAHANLTDASASCYTCTHSPGSTPTTTSDSWVVDT</sequence>
<evidence type="ECO:0000313" key="3">
    <source>
        <dbReference type="Proteomes" id="UP001165190"/>
    </source>
</evidence>
<comment type="caution">
    <text evidence="2">The sequence shown here is derived from an EMBL/GenBank/DDBJ whole genome shotgun (WGS) entry which is preliminary data.</text>
</comment>
<gene>
    <name evidence="2" type="ORF">HRI_000916400</name>
</gene>
<accession>A0A9W7LQN1</accession>
<dbReference type="Pfam" id="PF14223">
    <property type="entry name" value="Retrotran_gag_2"/>
    <property type="match status" value="1"/>
</dbReference>
<proteinExistence type="predicted"/>
<protein>
    <submittedName>
        <fullName evidence="2">Uncharacterized protein</fullName>
    </submittedName>
</protein>
<feature type="region of interest" description="Disordered" evidence="1">
    <location>
        <begin position="240"/>
        <end position="290"/>
    </location>
</feature>
<dbReference type="Proteomes" id="UP001165190">
    <property type="component" value="Unassembled WGS sequence"/>
</dbReference>
<reference evidence="2" key="1">
    <citation type="submission" date="2023-05" db="EMBL/GenBank/DDBJ databases">
        <title>Genome and transcriptome analyses reveal genes involved in the formation of fine ridges on petal epidermal cells in Hibiscus trionum.</title>
        <authorList>
            <person name="Koshimizu S."/>
            <person name="Masuda S."/>
            <person name="Ishii T."/>
            <person name="Shirasu K."/>
            <person name="Hoshino A."/>
            <person name="Arita M."/>
        </authorList>
    </citation>
    <scope>NUCLEOTIDE SEQUENCE</scope>
    <source>
        <strain evidence="2">Hamamatsu line</strain>
    </source>
</reference>
<keyword evidence="3" id="KW-1185">Reference proteome</keyword>
<organism evidence="2 3">
    <name type="scientific">Hibiscus trionum</name>
    <name type="common">Flower of an hour</name>
    <dbReference type="NCBI Taxonomy" id="183268"/>
    <lineage>
        <taxon>Eukaryota</taxon>
        <taxon>Viridiplantae</taxon>
        <taxon>Streptophyta</taxon>
        <taxon>Embryophyta</taxon>
        <taxon>Tracheophyta</taxon>
        <taxon>Spermatophyta</taxon>
        <taxon>Magnoliopsida</taxon>
        <taxon>eudicotyledons</taxon>
        <taxon>Gunneridae</taxon>
        <taxon>Pentapetalae</taxon>
        <taxon>rosids</taxon>
        <taxon>malvids</taxon>
        <taxon>Malvales</taxon>
        <taxon>Malvaceae</taxon>
        <taxon>Malvoideae</taxon>
        <taxon>Hibiscus</taxon>
    </lineage>
</organism>
<evidence type="ECO:0000313" key="2">
    <source>
        <dbReference type="EMBL" id="GMI72471.1"/>
    </source>
</evidence>
<dbReference type="EMBL" id="BSYR01000010">
    <property type="protein sequence ID" value="GMI72471.1"/>
    <property type="molecule type" value="Genomic_DNA"/>
</dbReference>
<name>A0A9W7LQN1_HIBTR</name>
<dbReference type="PANTHER" id="PTHR47481:SF30">
    <property type="entry name" value="CCHC-TYPE DOMAIN-CONTAINING PROTEIN"/>
    <property type="match status" value="1"/>
</dbReference>
<dbReference type="OrthoDB" id="1912561at2759"/>
<feature type="compositionally biased region" description="Low complexity" evidence="1">
    <location>
        <begin position="263"/>
        <end position="285"/>
    </location>
</feature>
<feature type="compositionally biased region" description="Polar residues" evidence="1">
    <location>
        <begin position="240"/>
        <end position="262"/>
    </location>
</feature>